<dbReference type="AlphaFoldDB" id="N6T763"/>
<evidence type="ECO:0000313" key="3">
    <source>
        <dbReference type="EMBL" id="ENN73518.1"/>
    </source>
</evidence>
<proteinExistence type="predicted"/>
<dbReference type="EMBL" id="KB632169">
    <property type="protein sequence ID" value="ERL89438.1"/>
    <property type="molecule type" value="Genomic_DNA"/>
</dbReference>
<organism evidence="3">
    <name type="scientific">Dendroctonus ponderosae</name>
    <name type="common">Mountain pine beetle</name>
    <dbReference type="NCBI Taxonomy" id="77166"/>
    <lineage>
        <taxon>Eukaryota</taxon>
        <taxon>Metazoa</taxon>
        <taxon>Ecdysozoa</taxon>
        <taxon>Arthropoda</taxon>
        <taxon>Hexapoda</taxon>
        <taxon>Insecta</taxon>
        <taxon>Pterygota</taxon>
        <taxon>Neoptera</taxon>
        <taxon>Endopterygota</taxon>
        <taxon>Coleoptera</taxon>
        <taxon>Polyphaga</taxon>
        <taxon>Cucujiformia</taxon>
        <taxon>Curculionidae</taxon>
        <taxon>Scolytinae</taxon>
        <taxon>Dendroctonus</taxon>
    </lineage>
</organism>
<dbReference type="EMBL" id="KB741156">
    <property type="protein sequence ID" value="ENN73518.1"/>
    <property type="molecule type" value="Genomic_DNA"/>
</dbReference>
<accession>N6T763</accession>
<dbReference type="Pfam" id="PF08604">
    <property type="entry name" value="Nup153"/>
    <property type="match status" value="1"/>
</dbReference>
<name>N6T763_DENPD</name>
<protein>
    <recommendedName>
        <fullName evidence="2">Nucleoporin Nup153 N-terminal domain-containing protein</fullName>
    </recommendedName>
</protein>
<dbReference type="InterPro" id="IPR013913">
    <property type="entry name" value="Nup153_N"/>
</dbReference>
<dbReference type="OrthoDB" id="79830at2759"/>
<sequence>MDQDLSGSDLQSGQDADNNQSLVGKLKKNVSEIINNTPLSKWFSKASPNSSVRRRQDDSDDEAELQQLQPPTKRTKLPLNKETLSLDVSAALSPISSTAAINKKKYRRFPEPVAGPSGMEQRRSNSGISSTLILPDRSHQVQRPVGRGTIKPAHKELNSDSEESTSGYSSGRVGSKELVSQEGSKQASPAVSPKKNRSLFENSNASRLLASEAKNTSLSSRMPTFNPSMFGSSTFADRTLASQRLLSSPFYNGRTIYGGASAYGHQTKRCPEDIQKILRQSVRIKPANREVKEPNMQLSKTARRILDTLEKYSSPVSDAKRIPVAAKKGSLTSFIGANPYRLRESRGASSRELQVPSVTDLLKSKMELQKSRLQTTTESVRQIATQPENAEVYQIPTQTDNSKHISKMKTKITSISRQKVHVDETVPQVNLKPVSFPIDKLPTFDFIVPPPAKLSNVANVPAVQAEKPLKENQQRPAQTLQEN</sequence>
<dbReference type="STRING" id="77166.N6T763"/>
<evidence type="ECO:0000313" key="5">
    <source>
        <dbReference type="Proteomes" id="UP000030742"/>
    </source>
</evidence>
<feature type="region of interest" description="Disordered" evidence="1">
    <location>
        <begin position="109"/>
        <end position="197"/>
    </location>
</feature>
<evidence type="ECO:0000259" key="2">
    <source>
        <dbReference type="Pfam" id="PF08604"/>
    </source>
</evidence>
<feature type="region of interest" description="Disordered" evidence="1">
    <location>
        <begin position="41"/>
        <end position="80"/>
    </location>
</feature>
<dbReference type="HOGENOM" id="CLU_565723_0_0_1"/>
<dbReference type="Proteomes" id="UP000030742">
    <property type="component" value="Unassembled WGS sequence"/>
</dbReference>
<evidence type="ECO:0000256" key="1">
    <source>
        <dbReference type="SAM" id="MobiDB-lite"/>
    </source>
</evidence>
<feature type="non-terminal residue" evidence="3">
    <location>
        <position position="483"/>
    </location>
</feature>
<reference evidence="3 5" key="1">
    <citation type="journal article" date="2013" name="Genome Biol.">
        <title>Draft genome of the mountain pine beetle, Dendroctonus ponderosae Hopkins, a major forest pest.</title>
        <authorList>
            <person name="Keeling C.I."/>
            <person name="Yuen M.M."/>
            <person name="Liao N.Y."/>
            <person name="Docking T.R."/>
            <person name="Chan S.K."/>
            <person name="Taylor G.A."/>
            <person name="Palmquist D.L."/>
            <person name="Jackman S.D."/>
            <person name="Nguyen A."/>
            <person name="Li M."/>
            <person name="Henderson H."/>
            <person name="Janes J.K."/>
            <person name="Zhao Y."/>
            <person name="Pandoh P."/>
            <person name="Moore R."/>
            <person name="Sperling F.A."/>
            <person name="Huber D.P."/>
            <person name="Birol I."/>
            <person name="Jones S.J."/>
            <person name="Bohlmann J."/>
        </authorList>
    </citation>
    <scope>NUCLEOTIDE SEQUENCE</scope>
</reference>
<gene>
    <name evidence="4" type="ORF">D910_06805</name>
    <name evidence="3" type="ORF">YQE_09769</name>
</gene>
<feature type="non-terminal residue" evidence="3">
    <location>
        <position position="1"/>
    </location>
</feature>
<feature type="region of interest" description="Disordered" evidence="1">
    <location>
        <begin position="1"/>
        <end position="23"/>
    </location>
</feature>
<feature type="compositionally biased region" description="Polar residues" evidence="1">
    <location>
        <begin position="1"/>
        <end position="22"/>
    </location>
</feature>
<feature type="domain" description="Nucleoporin Nup153 N-terminal" evidence="2">
    <location>
        <begin position="160"/>
        <end position="333"/>
    </location>
</feature>
<evidence type="ECO:0000313" key="4">
    <source>
        <dbReference type="EMBL" id="ERL89438.1"/>
    </source>
</evidence>